<proteinExistence type="predicted"/>
<feature type="compositionally biased region" description="Low complexity" evidence="1">
    <location>
        <begin position="106"/>
        <end position="121"/>
    </location>
</feature>
<feature type="compositionally biased region" description="Basic residues" evidence="1">
    <location>
        <begin position="22"/>
        <end position="36"/>
    </location>
</feature>
<evidence type="ECO:0000313" key="2">
    <source>
        <dbReference type="EMBL" id="KAF1950668.1"/>
    </source>
</evidence>
<reference evidence="2" key="1">
    <citation type="journal article" date="2020" name="Stud. Mycol.">
        <title>101 Dothideomycetes genomes: a test case for predicting lifestyles and emergence of pathogens.</title>
        <authorList>
            <person name="Haridas S."/>
            <person name="Albert R."/>
            <person name="Binder M."/>
            <person name="Bloem J."/>
            <person name="Labutti K."/>
            <person name="Salamov A."/>
            <person name="Andreopoulos B."/>
            <person name="Baker S."/>
            <person name="Barry K."/>
            <person name="Bills G."/>
            <person name="Bluhm B."/>
            <person name="Cannon C."/>
            <person name="Castanera R."/>
            <person name="Culley D."/>
            <person name="Daum C."/>
            <person name="Ezra D."/>
            <person name="Gonzalez J."/>
            <person name="Henrissat B."/>
            <person name="Kuo A."/>
            <person name="Liang C."/>
            <person name="Lipzen A."/>
            <person name="Lutzoni F."/>
            <person name="Magnuson J."/>
            <person name="Mondo S."/>
            <person name="Nolan M."/>
            <person name="Ohm R."/>
            <person name="Pangilinan J."/>
            <person name="Park H.-J."/>
            <person name="Ramirez L."/>
            <person name="Alfaro M."/>
            <person name="Sun H."/>
            <person name="Tritt A."/>
            <person name="Yoshinaga Y."/>
            <person name="Zwiers L.-H."/>
            <person name="Turgeon B."/>
            <person name="Goodwin S."/>
            <person name="Spatafora J."/>
            <person name="Crous P."/>
            <person name="Grigoriev I."/>
        </authorList>
    </citation>
    <scope>NUCLEOTIDE SEQUENCE</scope>
    <source>
        <strain evidence="2">CBS 675.92</strain>
    </source>
</reference>
<dbReference type="AlphaFoldDB" id="A0A6A5TEB7"/>
<dbReference type="Proteomes" id="UP000800035">
    <property type="component" value="Unassembled WGS sequence"/>
</dbReference>
<feature type="region of interest" description="Disordered" evidence="1">
    <location>
        <begin position="75"/>
        <end position="184"/>
    </location>
</feature>
<sequence>MCLVKVRQEEDVVVPYRVVHRDHSPRRRSHQSIRRVSRTEVVHESPRHSASYVAVPSPGPAPLAIPPPQPVPVFYEPPPAPIPPPSVSHHSHHSHHGGERAHYVEVSPASSVTSHSPSRASEYVVHEREYRRQRRERDYSPEERSPRYEHFRYVEGPGNESDYGGRERYERRSRSRVRERSVSRGRYDEPAERFTRERVSVHVGDGRRSRDYRVV</sequence>
<gene>
    <name evidence="2" type="ORF">CC80DRAFT_496589</name>
</gene>
<accession>A0A6A5TEB7</accession>
<feature type="compositionally biased region" description="Basic and acidic residues" evidence="1">
    <location>
        <begin position="163"/>
        <end position="184"/>
    </location>
</feature>
<protein>
    <submittedName>
        <fullName evidence="2">Uncharacterized protein</fullName>
    </submittedName>
</protein>
<evidence type="ECO:0000256" key="1">
    <source>
        <dbReference type="SAM" id="MobiDB-lite"/>
    </source>
</evidence>
<dbReference type="OrthoDB" id="3800879at2759"/>
<dbReference type="EMBL" id="ML977023">
    <property type="protein sequence ID" value="KAF1950668.1"/>
    <property type="molecule type" value="Genomic_DNA"/>
</dbReference>
<evidence type="ECO:0000313" key="3">
    <source>
        <dbReference type="Proteomes" id="UP000800035"/>
    </source>
</evidence>
<feature type="compositionally biased region" description="Pro residues" evidence="1">
    <location>
        <begin position="75"/>
        <end position="86"/>
    </location>
</feature>
<feature type="region of interest" description="Disordered" evidence="1">
    <location>
        <begin position="22"/>
        <end position="48"/>
    </location>
</feature>
<organism evidence="2 3">
    <name type="scientific">Byssothecium circinans</name>
    <dbReference type="NCBI Taxonomy" id="147558"/>
    <lineage>
        <taxon>Eukaryota</taxon>
        <taxon>Fungi</taxon>
        <taxon>Dikarya</taxon>
        <taxon>Ascomycota</taxon>
        <taxon>Pezizomycotina</taxon>
        <taxon>Dothideomycetes</taxon>
        <taxon>Pleosporomycetidae</taxon>
        <taxon>Pleosporales</taxon>
        <taxon>Massarineae</taxon>
        <taxon>Massarinaceae</taxon>
        <taxon>Byssothecium</taxon>
    </lineage>
</organism>
<feature type="compositionally biased region" description="Basic and acidic residues" evidence="1">
    <location>
        <begin position="37"/>
        <end position="47"/>
    </location>
</feature>
<keyword evidence="3" id="KW-1185">Reference proteome</keyword>
<feature type="compositionally biased region" description="Basic and acidic residues" evidence="1">
    <location>
        <begin position="124"/>
        <end position="153"/>
    </location>
</feature>
<name>A0A6A5TEB7_9PLEO</name>